<protein>
    <submittedName>
        <fullName evidence="1">Uncharacterized protein</fullName>
    </submittedName>
</protein>
<dbReference type="Proteomes" id="UP001230005">
    <property type="component" value="Unassembled WGS sequence"/>
</dbReference>
<proteinExistence type="predicted"/>
<evidence type="ECO:0000313" key="1">
    <source>
        <dbReference type="EMBL" id="MDQ0257153.1"/>
    </source>
</evidence>
<keyword evidence="2" id="KW-1185">Reference proteome</keyword>
<sequence length="61" mass="6943">MGVSSPKMLRAIPDGEDDPVNLARFARRTLKEDELKLALREGTSPHQLMMLQWGLLCYVPF</sequence>
<name>A0ABU0A3B6_9BACI</name>
<accession>A0ABU0A3B6</accession>
<gene>
    <name evidence="1" type="ORF">J2S74_004599</name>
</gene>
<comment type="caution">
    <text evidence="1">The sequence shown here is derived from an EMBL/GenBank/DDBJ whole genome shotgun (WGS) entry which is preliminary data.</text>
</comment>
<reference evidence="1 2" key="1">
    <citation type="submission" date="2023-07" db="EMBL/GenBank/DDBJ databases">
        <title>Genomic Encyclopedia of Type Strains, Phase IV (KMG-IV): sequencing the most valuable type-strain genomes for metagenomic binning, comparative biology and taxonomic classification.</title>
        <authorList>
            <person name="Goeker M."/>
        </authorList>
    </citation>
    <scope>NUCLEOTIDE SEQUENCE [LARGE SCALE GENOMIC DNA]</scope>
    <source>
        <strain evidence="1 2">DSM 9768</strain>
    </source>
</reference>
<dbReference type="EMBL" id="JAUSUG010000023">
    <property type="protein sequence ID" value="MDQ0257153.1"/>
    <property type="molecule type" value="Genomic_DNA"/>
</dbReference>
<organism evidence="1 2">
    <name type="scientific">Evansella vedderi</name>
    <dbReference type="NCBI Taxonomy" id="38282"/>
    <lineage>
        <taxon>Bacteria</taxon>
        <taxon>Bacillati</taxon>
        <taxon>Bacillota</taxon>
        <taxon>Bacilli</taxon>
        <taxon>Bacillales</taxon>
        <taxon>Bacillaceae</taxon>
        <taxon>Evansella</taxon>
    </lineage>
</organism>
<evidence type="ECO:0000313" key="2">
    <source>
        <dbReference type="Proteomes" id="UP001230005"/>
    </source>
</evidence>
<dbReference type="RefSeq" id="WP_307330429.1">
    <property type="nucleotide sequence ID" value="NZ_JAUSUG010000023.1"/>
</dbReference>